<dbReference type="InterPro" id="IPR000998">
    <property type="entry name" value="MAM_dom"/>
</dbReference>
<evidence type="ECO:0000313" key="2">
    <source>
        <dbReference type="Ensembl" id="ENSCINP00000001691.3"/>
    </source>
</evidence>
<dbReference type="Gene3D" id="2.60.120.200">
    <property type="match status" value="2"/>
</dbReference>
<reference evidence="2" key="3">
    <citation type="submission" date="2025-09" db="UniProtKB">
        <authorList>
            <consortium name="Ensembl"/>
        </authorList>
    </citation>
    <scope>IDENTIFICATION</scope>
</reference>
<reference evidence="2" key="2">
    <citation type="submission" date="2025-08" db="UniProtKB">
        <authorList>
            <consortium name="Ensembl"/>
        </authorList>
    </citation>
    <scope>IDENTIFICATION</scope>
</reference>
<dbReference type="InterPro" id="IPR013320">
    <property type="entry name" value="ConA-like_dom_sf"/>
</dbReference>
<keyword evidence="3" id="KW-1185">Reference proteome</keyword>
<dbReference type="SMART" id="SM00137">
    <property type="entry name" value="MAM"/>
    <property type="match status" value="1"/>
</dbReference>
<sequence>MHDGQSKQLIHSVNTPIYWQGIHIQIRPENPNAQFSFEAIAGIGSVSNISIDDITIHSGSCVGRNFNCSFNWGLCGGWSASSVHLNWFFSPSVNTPTFQDHTGNVISTGGYYAGIVDATNRPPGITAVLTSPPITLAVEQVYCVDFWLKSHQDFNNTAIVNVNSKLSGKTSLVSTCQVMTSIWENCVSSITPNVTGLYQIEFDVIRDTETVFTIMIDDITIYPAPCVV</sequence>
<dbReference type="InterPro" id="IPR051560">
    <property type="entry name" value="MAM_domain-containing"/>
</dbReference>
<protein>
    <recommendedName>
        <fullName evidence="1">MAM domain-containing protein</fullName>
    </recommendedName>
</protein>
<evidence type="ECO:0000259" key="1">
    <source>
        <dbReference type="PROSITE" id="PS50060"/>
    </source>
</evidence>
<accession>F6TDJ3</accession>
<dbReference type="STRING" id="7719.ENSCINP00000001691"/>
<dbReference type="InParanoid" id="F6TDJ3"/>
<reference evidence="3" key="1">
    <citation type="journal article" date="2002" name="Science">
        <title>The draft genome of Ciona intestinalis: insights into chordate and vertebrate origins.</title>
        <authorList>
            <person name="Dehal P."/>
            <person name="Satou Y."/>
            <person name="Campbell R.K."/>
            <person name="Chapman J."/>
            <person name="Degnan B."/>
            <person name="De Tomaso A."/>
            <person name="Davidson B."/>
            <person name="Di Gregorio A."/>
            <person name="Gelpke M."/>
            <person name="Goodstein D.M."/>
            <person name="Harafuji N."/>
            <person name="Hastings K.E."/>
            <person name="Ho I."/>
            <person name="Hotta K."/>
            <person name="Huang W."/>
            <person name="Kawashima T."/>
            <person name="Lemaire P."/>
            <person name="Martinez D."/>
            <person name="Meinertzhagen I.A."/>
            <person name="Necula S."/>
            <person name="Nonaka M."/>
            <person name="Putnam N."/>
            <person name="Rash S."/>
            <person name="Saiga H."/>
            <person name="Satake M."/>
            <person name="Terry A."/>
            <person name="Yamada L."/>
            <person name="Wang H.G."/>
            <person name="Awazu S."/>
            <person name="Azumi K."/>
            <person name="Boore J."/>
            <person name="Branno M."/>
            <person name="Chin-Bow S."/>
            <person name="DeSantis R."/>
            <person name="Doyle S."/>
            <person name="Francino P."/>
            <person name="Keys D.N."/>
            <person name="Haga S."/>
            <person name="Hayashi H."/>
            <person name="Hino K."/>
            <person name="Imai K.S."/>
            <person name="Inaba K."/>
            <person name="Kano S."/>
            <person name="Kobayashi K."/>
            <person name="Kobayashi M."/>
            <person name="Lee B.I."/>
            <person name="Makabe K.W."/>
            <person name="Manohar C."/>
            <person name="Matassi G."/>
            <person name="Medina M."/>
            <person name="Mochizuki Y."/>
            <person name="Mount S."/>
            <person name="Morishita T."/>
            <person name="Miura S."/>
            <person name="Nakayama A."/>
            <person name="Nishizaka S."/>
            <person name="Nomoto H."/>
            <person name="Ohta F."/>
            <person name="Oishi K."/>
            <person name="Rigoutsos I."/>
            <person name="Sano M."/>
            <person name="Sasaki A."/>
            <person name="Sasakura Y."/>
            <person name="Shoguchi E."/>
            <person name="Shin-i T."/>
            <person name="Spagnuolo A."/>
            <person name="Stainier D."/>
            <person name="Suzuki M.M."/>
            <person name="Tassy O."/>
            <person name="Takatori N."/>
            <person name="Tokuoka M."/>
            <person name="Yagi K."/>
            <person name="Yoshizaki F."/>
            <person name="Wada S."/>
            <person name="Zhang C."/>
            <person name="Hyatt P.D."/>
            <person name="Larimer F."/>
            <person name="Detter C."/>
            <person name="Doggett N."/>
            <person name="Glavina T."/>
            <person name="Hawkins T."/>
            <person name="Richardson P."/>
            <person name="Lucas S."/>
            <person name="Kohara Y."/>
            <person name="Levine M."/>
            <person name="Satoh N."/>
            <person name="Rokhsar D.S."/>
        </authorList>
    </citation>
    <scope>NUCLEOTIDE SEQUENCE [LARGE SCALE GENOMIC DNA]</scope>
</reference>
<dbReference type="PANTHER" id="PTHR23282:SF101">
    <property type="entry name" value="MAM DOMAIN-CONTAINING PROTEIN"/>
    <property type="match status" value="1"/>
</dbReference>
<dbReference type="Ensembl" id="ENSCINT00000001691.3">
    <property type="protein sequence ID" value="ENSCINP00000001691.3"/>
    <property type="gene ID" value="ENSCING00000000934.3"/>
</dbReference>
<dbReference type="CDD" id="cd06263">
    <property type="entry name" value="MAM"/>
    <property type="match status" value="1"/>
</dbReference>
<proteinExistence type="predicted"/>
<feature type="domain" description="MAM" evidence="1">
    <location>
        <begin position="19"/>
        <end position="63"/>
    </location>
</feature>
<dbReference type="PANTHER" id="PTHR23282">
    <property type="entry name" value="APICAL ENDOSOMAL GLYCOPROTEIN PRECURSOR"/>
    <property type="match status" value="1"/>
</dbReference>
<feature type="domain" description="MAM" evidence="1">
    <location>
        <begin position="66"/>
        <end position="228"/>
    </location>
</feature>
<dbReference type="Proteomes" id="UP000008144">
    <property type="component" value="Unassembled WGS sequence"/>
</dbReference>
<dbReference type="Pfam" id="PF00629">
    <property type="entry name" value="MAM"/>
    <property type="match status" value="1"/>
</dbReference>
<dbReference type="SUPFAM" id="SSF49899">
    <property type="entry name" value="Concanavalin A-like lectins/glucanases"/>
    <property type="match status" value="1"/>
</dbReference>
<name>F6TDJ3_CIOIN</name>
<evidence type="ECO:0000313" key="3">
    <source>
        <dbReference type="Proteomes" id="UP000008144"/>
    </source>
</evidence>
<dbReference type="PROSITE" id="PS50060">
    <property type="entry name" value="MAM_2"/>
    <property type="match status" value="2"/>
</dbReference>
<dbReference type="GeneTree" id="ENSGT00730000113379"/>
<dbReference type="AlphaFoldDB" id="F6TDJ3"/>
<dbReference type="HOGENOM" id="CLU_1160767_0_0_1"/>
<organism evidence="2 3">
    <name type="scientific">Ciona intestinalis</name>
    <name type="common">Transparent sea squirt</name>
    <name type="synonym">Ascidia intestinalis</name>
    <dbReference type="NCBI Taxonomy" id="7719"/>
    <lineage>
        <taxon>Eukaryota</taxon>
        <taxon>Metazoa</taxon>
        <taxon>Chordata</taxon>
        <taxon>Tunicata</taxon>
        <taxon>Ascidiacea</taxon>
        <taxon>Phlebobranchia</taxon>
        <taxon>Cionidae</taxon>
        <taxon>Ciona</taxon>
    </lineage>
</organism>
<dbReference type="GO" id="GO:0016020">
    <property type="term" value="C:membrane"/>
    <property type="evidence" value="ECO:0007669"/>
    <property type="project" value="InterPro"/>
</dbReference>